<reference evidence="13 14" key="1">
    <citation type="submission" date="2018-06" db="EMBL/GenBank/DDBJ databases">
        <title>Comparative genomics reveals the genomic features of Rhizophagus irregularis, R. cerebriforme, R. diaphanum and Gigaspora rosea, and their symbiotic lifestyle signature.</title>
        <authorList>
            <person name="Morin E."/>
            <person name="San Clemente H."/>
            <person name="Chen E.C.H."/>
            <person name="De La Providencia I."/>
            <person name="Hainaut M."/>
            <person name="Kuo A."/>
            <person name="Kohler A."/>
            <person name="Murat C."/>
            <person name="Tang N."/>
            <person name="Roy S."/>
            <person name="Loubradou J."/>
            <person name="Henrissat B."/>
            <person name="Grigoriev I.V."/>
            <person name="Corradi N."/>
            <person name="Roux C."/>
            <person name="Martin F.M."/>
        </authorList>
    </citation>
    <scope>NUCLEOTIDE SEQUENCE [LARGE SCALE GENOMIC DNA]</scope>
    <source>
        <strain evidence="13 14">DAOM 194757</strain>
    </source>
</reference>
<keyword evidence="9" id="KW-0472">Membrane</keyword>
<evidence type="ECO:0000256" key="10">
    <source>
        <dbReference type="ARBA" id="ARBA00033418"/>
    </source>
</evidence>
<dbReference type="GO" id="GO:0031966">
    <property type="term" value="C:mitochondrial membrane"/>
    <property type="evidence" value="ECO:0007669"/>
    <property type="project" value="UniProtKB-SubCell"/>
</dbReference>
<dbReference type="PROSITE" id="PS51387">
    <property type="entry name" value="FAD_PCMH"/>
    <property type="match status" value="1"/>
</dbReference>
<dbReference type="EMBL" id="QKWP01001649">
    <property type="protein sequence ID" value="RIB07475.1"/>
    <property type="molecule type" value="Genomic_DNA"/>
</dbReference>
<dbReference type="PIRSF" id="PIRSF000136">
    <property type="entry name" value="LGO_GLO"/>
    <property type="match status" value="1"/>
</dbReference>
<dbReference type="InterPro" id="IPR030654">
    <property type="entry name" value="Sugar_lactone_oxidase"/>
</dbReference>
<comment type="similarity">
    <text evidence="4 11">Belongs to the oxygen-dependent FAD-linked oxidoreductase family.</text>
</comment>
<dbReference type="InterPro" id="IPR036318">
    <property type="entry name" value="FAD-bd_PCMH-like_sf"/>
</dbReference>
<dbReference type="PANTHER" id="PTHR43762:SF1">
    <property type="entry name" value="D-ARABINONO-1,4-LACTONE OXIDASE"/>
    <property type="match status" value="1"/>
</dbReference>
<gene>
    <name evidence="13" type="ORF">C2G38_1984241</name>
</gene>
<keyword evidence="7 11" id="KW-0274">FAD</keyword>
<dbReference type="Pfam" id="PF04030">
    <property type="entry name" value="ALO"/>
    <property type="match status" value="1"/>
</dbReference>
<dbReference type="EC" id="1.1.3.37" evidence="5 11"/>
<dbReference type="InterPro" id="IPR006094">
    <property type="entry name" value="Oxid_FAD_bind_N"/>
</dbReference>
<dbReference type="GO" id="GO:0003885">
    <property type="term" value="F:D-arabinono-1,4-lactone oxidase activity"/>
    <property type="evidence" value="ECO:0007669"/>
    <property type="project" value="UniProtKB-UniRule"/>
</dbReference>
<feature type="domain" description="FAD-binding PCMH-type" evidence="12">
    <location>
        <begin position="29"/>
        <end position="200"/>
    </location>
</feature>
<dbReference type="STRING" id="44941.A0A397UB09"/>
<dbReference type="Proteomes" id="UP000266673">
    <property type="component" value="Unassembled WGS sequence"/>
</dbReference>
<keyword evidence="11" id="KW-0496">Mitochondrion</keyword>
<accession>A0A397UB09</accession>
<dbReference type="PANTHER" id="PTHR43762">
    <property type="entry name" value="L-GULONOLACTONE OXIDASE"/>
    <property type="match status" value="1"/>
</dbReference>
<dbReference type="Pfam" id="PF01565">
    <property type="entry name" value="FAD_binding_4"/>
    <property type="match status" value="1"/>
</dbReference>
<protein>
    <recommendedName>
        <fullName evidence="5 11">D-arabinono-1,4-lactone oxidase</fullName>
        <shortName evidence="11">ALO</shortName>
        <ecNumber evidence="5 11">1.1.3.37</ecNumber>
    </recommendedName>
    <alternativeName>
        <fullName evidence="10 11">L-galactono-gamma-lactone oxidase</fullName>
    </alternativeName>
</protein>
<keyword evidence="6 11" id="KW-0285">Flavoprotein</keyword>
<dbReference type="GO" id="GO:0071949">
    <property type="term" value="F:FAD binding"/>
    <property type="evidence" value="ECO:0007669"/>
    <property type="project" value="UniProtKB-UniRule"/>
</dbReference>
<dbReference type="Gene3D" id="1.10.45.10">
    <property type="entry name" value="Vanillyl-alcohol Oxidase, Chain A, domain 4"/>
    <property type="match status" value="1"/>
</dbReference>
<evidence type="ECO:0000256" key="7">
    <source>
        <dbReference type="ARBA" id="ARBA00022827"/>
    </source>
</evidence>
<dbReference type="AlphaFoldDB" id="A0A397UB09"/>
<comment type="caution">
    <text evidence="13">The sequence shown here is derived from an EMBL/GenBank/DDBJ whole genome shotgun (WGS) entry which is preliminary data.</text>
</comment>
<evidence type="ECO:0000256" key="11">
    <source>
        <dbReference type="RuleBase" id="RU367158"/>
    </source>
</evidence>
<dbReference type="InterPro" id="IPR016171">
    <property type="entry name" value="Vanillyl_alc_oxidase_C-sub2"/>
</dbReference>
<keyword evidence="14" id="KW-1185">Reference proteome</keyword>
<name>A0A397UB09_9GLOM</name>
<comment type="subcellular location">
    <subcellularLocation>
        <location evidence="2">Membrane</location>
    </subcellularLocation>
    <subcellularLocation>
        <location evidence="11">Mitochondrion membrane</location>
    </subcellularLocation>
</comment>
<evidence type="ECO:0000256" key="3">
    <source>
        <dbReference type="ARBA" id="ARBA00005083"/>
    </source>
</evidence>
<organism evidence="13 14">
    <name type="scientific">Gigaspora rosea</name>
    <dbReference type="NCBI Taxonomy" id="44941"/>
    <lineage>
        <taxon>Eukaryota</taxon>
        <taxon>Fungi</taxon>
        <taxon>Fungi incertae sedis</taxon>
        <taxon>Mucoromycota</taxon>
        <taxon>Glomeromycotina</taxon>
        <taxon>Glomeromycetes</taxon>
        <taxon>Diversisporales</taxon>
        <taxon>Gigasporaceae</taxon>
        <taxon>Gigaspora</taxon>
    </lineage>
</organism>
<dbReference type="InterPro" id="IPR016169">
    <property type="entry name" value="FAD-bd_PCMH_sub2"/>
</dbReference>
<dbReference type="NCBIfam" id="TIGR01678">
    <property type="entry name" value="FAD_lactone_ox"/>
    <property type="match status" value="1"/>
</dbReference>
<comment type="catalytic activity">
    <reaction evidence="11">
        <text>D-arabinono-1,4-lactone + O2 = dehydro-D-arabinono-1,4-lactone + H2O2 + H(+)</text>
        <dbReference type="Rhea" id="RHEA:23756"/>
        <dbReference type="ChEBI" id="CHEBI:15378"/>
        <dbReference type="ChEBI" id="CHEBI:15379"/>
        <dbReference type="ChEBI" id="CHEBI:16240"/>
        <dbReference type="ChEBI" id="CHEBI:16292"/>
        <dbReference type="ChEBI" id="CHEBI:58277"/>
        <dbReference type="EC" id="1.1.3.37"/>
    </reaction>
</comment>
<proteinExistence type="inferred from homology"/>
<dbReference type="SUPFAM" id="SSF56176">
    <property type="entry name" value="FAD-binding/transporter-associated domain-like"/>
    <property type="match status" value="1"/>
</dbReference>
<keyword evidence="8 11" id="KW-0560">Oxidoreductase</keyword>
<evidence type="ECO:0000256" key="1">
    <source>
        <dbReference type="ARBA" id="ARBA00001974"/>
    </source>
</evidence>
<dbReference type="Gene3D" id="3.30.70.2520">
    <property type="match status" value="1"/>
</dbReference>
<evidence type="ECO:0000313" key="13">
    <source>
        <dbReference type="EMBL" id="RIB07475.1"/>
    </source>
</evidence>
<comment type="pathway">
    <text evidence="3 11">Cofactor biosynthesis; D-erythroascorbate biosynthesis; dehydro-D-arabinono-1,4-lactone from D-arabinose: step 2/2.</text>
</comment>
<dbReference type="UniPathway" id="UPA00771">
    <property type="reaction ID" value="UER00766"/>
</dbReference>
<evidence type="ECO:0000256" key="5">
    <source>
        <dbReference type="ARBA" id="ARBA00013136"/>
    </source>
</evidence>
<evidence type="ECO:0000256" key="8">
    <source>
        <dbReference type="ARBA" id="ARBA00023002"/>
    </source>
</evidence>
<dbReference type="OrthoDB" id="610608at2759"/>
<evidence type="ECO:0000313" key="14">
    <source>
        <dbReference type="Proteomes" id="UP000266673"/>
    </source>
</evidence>
<dbReference type="Gene3D" id="3.30.43.10">
    <property type="entry name" value="Uridine Diphospho-n-acetylenolpyruvylglucosamine Reductase, domain 2"/>
    <property type="match status" value="1"/>
</dbReference>
<dbReference type="InterPro" id="IPR016166">
    <property type="entry name" value="FAD-bd_PCMH"/>
</dbReference>
<sequence>MGKFDKATLDGRLKKISKYNVKIYNWAKTSYNTSELYFEPESEDDIKKIIELAKRNKKNIRAIGMVHSPSDLPFSDGYIISMNKLNRVIKVDLEKKTVTVEAGIKITQLNEELSKHGLALSNLCSISDLTIGGVISTATHGTGVNFGCLSTQIKCLTLLTDSHGKMNCSETMNSDVFKAALCNLGALGIITQVTIQCETAYLLEANQIPAKLNYILDNLDAIVHSAEHVRFWWFPHTDDCITWKANRSNKRPLPQKLSYIHDTLFGFHLHQLVLYLSRFRSSTVPKINQLIFSFKFSKPIHFIDDSYKVFCFDCLFSQYVNEWAIPIEKAKYAIKDLKRWIETNEISAHCPVEIRFVDQDDIWLSPAYGRKVCYIGIIMYRPYFQPVPYRKYWAGYESIMRSYDGRPHWAKAHTMFRSELEKVYPKFQSFIELQKQLDPTGLFLNPYLRRHLFGENVDVKNPKAKL</sequence>
<evidence type="ECO:0000256" key="6">
    <source>
        <dbReference type="ARBA" id="ARBA00022630"/>
    </source>
</evidence>
<dbReference type="InterPro" id="IPR010031">
    <property type="entry name" value="FAD_lactone_oxidase-like"/>
</dbReference>
<dbReference type="Gene3D" id="3.30.465.10">
    <property type="match status" value="1"/>
</dbReference>
<comment type="cofactor">
    <cofactor evidence="1 11">
        <name>FAD</name>
        <dbReference type="ChEBI" id="CHEBI:57692"/>
    </cofactor>
</comment>
<dbReference type="InterPro" id="IPR007173">
    <property type="entry name" value="ALO_C"/>
</dbReference>
<evidence type="ECO:0000256" key="9">
    <source>
        <dbReference type="ARBA" id="ARBA00023136"/>
    </source>
</evidence>
<dbReference type="InterPro" id="IPR016167">
    <property type="entry name" value="FAD-bd_PCMH_sub1"/>
</dbReference>
<evidence type="ECO:0000259" key="12">
    <source>
        <dbReference type="PROSITE" id="PS51387"/>
    </source>
</evidence>
<evidence type="ECO:0000256" key="2">
    <source>
        <dbReference type="ARBA" id="ARBA00004370"/>
    </source>
</evidence>
<evidence type="ECO:0000256" key="4">
    <source>
        <dbReference type="ARBA" id="ARBA00005466"/>
    </source>
</evidence>